<gene>
    <name evidence="1" type="ORF">VKT23_007325</name>
</gene>
<keyword evidence="2" id="KW-1185">Reference proteome</keyword>
<proteinExistence type="predicted"/>
<dbReference type="Proteomes" id="UP001498398">
    <property type="component" value="Unassembled WGS sequence"/>
</dbReference>
<organism evidence="1 2">
    <name type="scientific">Marasmiellus scandens</name>
    <dbReference type="NCBI Taxonomy" id="2682957"/>
    <lineage>
        <taxon>Eukaryota</taxon>
        <taxon>Fungi</taxon>
        <taxon>Dikarya</taxon>
        <taxon>Basidiomycota</taxon>
        <taxon>Agaricomycotina</taxon>
        <taxon>Agaricomycetes</taxon>
        <taxon>Agaricomycetidae</taxon>
        <taxon>Agaricales</taxon>
        <taxon>Marasmiineae</taxon>
        <taxon>Omphalotaceae</taxon>
        <taxon>Marasmiellus</taxon>
    </lineage>
</organism>
<evidence type="ECO:0000313" key="2">
    <source>
        <dbReference type="Proteomes" id="UP001498398"/>
    </source>
</evidence>
<evidence type="ECO:0000313" key="1">
    <source>
        <dbReference type="EMBL" id="KAK7462738.1"/>
    </source>
</evidence>
<accession>A0ABR1JNU9</accession>
<sequence>MPCRNCQPEYENGFADAGAYGSQNCSCTADPIAGPSALPPPSVTRAVDLDGVRDELSRIQAAMTRLESAESVIPMGSREAGTNAQDNDAHNERLTDAELVGILNKQLWHVDLKKVCRDPEGSDTEPEGDADDNDASHEFDFLMAPLKDRDSDWYKKRLDTLLALEEDHTRAQCAESAQERLLVRYQVELERARLNVMIQRAQFRKKSARKEKLAKASRELRRRLTETRLQN</sequence>
<protein>
    <submittedName>
        <fullName evidence="1">Uncharacterized protein</fullName>
    </submittedName>
</protein>
<name>A0ABR1JNU9_9AGAR</name>
<comment type="caution">
    <text evidence="1">The sequence shown here is derived from an EMBL/GenBank/DDBJ whole genome shotgun (WGS) entry which is preliminary data.</text>
</comment>
<reference evidence="1 2" key="1">
    <citation type="submission" date="2024-01" db="EMBL/GenBank/DDBJ databases">
        <title>A draft genome for the cacao thread blight pathogen Marasmiellus scandens.</title>
        <authorList>
            <person name="Baruah I.K."/>
            <person name="Leung J."/>
            <person name="Bukari Y."/>
            <person name="Amoako-Attah I."/>
            <person name="Meinhardt L.W."/>
            <person name="Bailey B.A."/>
            <person name="Cohen S.P."/>
        </authorList>
    </citation>
    <scope>NUCLEOTIDE SEQUENCE [LARGE SCALE GENOMIC DNA]</scope>
    <source>
        <strain evidence="1 2">GH-19</strain>
    </source>
</reference>
<dbReference type="EMBL" id="JBANRG010000010">
    <property type="protein sequence ID" value="KAK7462738.1"/>
    <property type="molecule type" value="Genomic_DNA"/>
</dbReference>